<keyword evidence="2" id="KW-1185">Reference proteome</keyword>
<sequence length="141" mass="16282">MSRTLPDVARYLPGTDLATVVREHLAASDAVRVLGEPEAWDVAEERGLRPARLRWVTPEGWEIECQAYFNVTHERGRLLHLEGPWASGCTFRADGYLLDTELLDTAAVVLENLRYTVEQMRLRREGWDWPKWYGEDDPEDI</sequence>
<accession>A0ABM8AM27</accession>
<proteinExistence type="predicted"/>
<gene>
    <name evidence="1" type="ORF">DAETH_48670</name>
</gene>
<protein>
    <submittedName>
        <fullName evidence="1">Uncharacterized protein</fullName>
    </submittedName>
</protein>
<evidence type="ECO:0000313" key="2">
    <source>
        <dbReference type="Proteomes" id="UP001064971"/>
    </source>
</evidence>
<dbReference type="RefSeq" id="WP_264778945.1">
    <property type="nucleotide sequence ID" value="NZ_AP026564.1"/>
</dbReference>
<reference evidence="1" key="1">
    <citation type="submission" date="2022-07" db="EMBL/GenBank/DDBJ databases">
        <title>Complete Genome Sequence of the Radioresistant Bacterium Deinococcus aetherius ST0316, Isolated from the Air Dust collected in Lower Stratosphere above Japan.</title>
        <authorList>
            <person name="Satoh K."/>
            <person name="Hagiwara K."/>
            <person name="Katsumata K."/>
            <person name="Kubo A."/>
            <person name="Yokobori S."/>
            <person name="Yamagishi A."/>
            <person name="Oono Y."/>
            <person name="Narumi I."/>
        </authorList>
    </citation>
    <scope>NUCLEOTIDE SEQUENCE</scope>
    <source>
        <strain evidence="1">ST0316</strain>
        <plasmid evidence="1">pDAETH-4</plasmid>
    </source>
</reference>
<geneLocation type="plasmid" evidence="1 2">
    <name>pDAETH-4</name>
</geneLocation>
<dbReference type="EMBL" id="AP026564">
    <property type="protein sequence ID" value="BDP44898.1"/>
    <property type="molecule type" value="Genomic_DNA"/>
</dbReference>
<dbReference type="Proteomes" id="UP001064971">
    <property type="component" value="Plasmid pDAETH-4"/>
</dbReference>
<keyword evidence="1" id="KW-0614">Plasmid</keyword>
<name>A0ABM8AM27_9DEIO</name>
<organism evidence="1 2">
    <name type="scientific">Deinococcus aetherius</name>
    <dbReference type="NCBI Taxonomy" id="200252"/>
    <lineage>
        <taxon>Bacteria</taxon>
        <taxon>Thermotogati</taxon>
        <taxon>Deinococcota</taxon>
        <taxon>Deinococci</taxon>
        <taxon>Deinococcales</taxon>
        <taxon>Deinococcaceae</taxon>
        <taxon>Deinococcus</taxon>
    </lineage>
</organism>
<evidence type="ECO:0000313" key="1">
    <source>
        <dbReference type="EMBL" id="BDP44898.1"/>
    </source>
</evidence>